<keyword evidence="3" id="KW-1185">Reference proteome</keyword>
<evidence type="ECO:0000256" key="1">
    <source>
        <dbReference type="SAM" id="Coils"/>
    </source>
</evidence>
<dbReference type="AlphaFoldDB" id="A0A545U6J2"/>
<reference evidence="2 3" key="1">
    <citation type="submission" date="2019-07" db="EMBL/GenBank/DDBJ databases">
        <title>Draft genome for Aliikangiella sp. M105.</title>
        <authorList>
            <person name="Wang G."/>
        </authorList>
    </citation>
    <scope>NUCLEOTIDE SEQUENCE [LARGE SCALE GENOMIC DNA]</scope>
    <source>
        <strain evidence="2 3">M105</strain>
    </source>
</reference>
<evidence type="ECO:0000313" key="2">
    <source>
        <dbReference type="EMBL" id="TQV85086.1"/>
    </source>
</evidence>
<name>A0A545U6J2_9GAMM</name>
<feature type="coiled-coil region" evidence="1">
    <location>
        <begin position="16"/>
        <end position="43"/>
    </location>
</feature>
<comment type="caution">
    <text evidence="2">The sequence shown here is derived from an EMBL/GenBank/DDBJ whole genome shotgun (WGS) entry which is preliminary data.</text>
</comment>
<gene>
    <name evidence="2" type="ORF">FLL46_22110</name>
</gene>
<organism evidence="2 3">
    <name type="scientific">Aliikangiella coralliicola</name>
    <dbReference type="NCBI Taxonomy" id="2592383"/>
    <lineage>
        <taxon>Bacteria</taxon>
        <taxon>Pseudomonadati</taxon>
        <taxon>Pseudomonadota</taxon>
        <taxon>Gammaproteobacteria</taxon>
        <taxon>Oceanospirillales</taxon>
        <taxon>Pleioneaceae</taxon>
        <taxon>Aliikangiella</taxon>
    </lineage>
</organism>
<proteinExistence type="predicted"/>
<dbReference type="Proteomes" id="UP000315439">
    <property type="component" value="Unassembled WGS sequence"/>
</dbReference>
<protein>
    <submittedName>
        <fullName evidence="2">Uncharacterized protein</fullName>
    </submittedName>
</protein>
<dbReference type="EMBL" id="VIKS01000013">
    <property type="protein sequence ID" value="TQV85086.1"/>
    <property type="molecule type" value="Genomic_DNA"/>
</dbReference>
<sequence>MSAYFLKVKYGGQQLAAINLQKLKQLEEKISQFQQEIHALLEQPQAVQPPPMNVKLSGLTDSENIRLNAILNPEHPTTKTSLSIN</sequence>
<evidence type="ECO:0000313" key="3">
    <source>
        <dbReference type="Proteomes" id="UP000315439"/>
    </source>
</evidence>
<dbReference type="RefSeq" id="WP_142933805.1">
    <property type="nucleotide sequence ID" value="NZ_ML660169.1"/>
</dbReference>
<keyword evidence="1" id="KW-0175">Coiled coil</keyword>
<accession>A0A545U6J2</accession>